<dbReference type="PANTHER" id="PTHR23048">
    <property type="entry name" value="MYOSIN LIGHT CHAIN 1, 3"/>
    <property type="match status" value="1"/>
</dbReference>
<sequence>MATKKPAAKTAAAKTTSSPAVAAPKARALGPEEKDECMKIFDIFDRNAENIAPVSDTMDMLTKLGQTYTKRETEAIMKEARGPKGDKKNLGPEEWLTLCSKWVRQDDEEEILRAFKVFDANGDGVIDFDEFKFIMQKVGEEPLTDAEVEEAMKEADEDGNGVIDIPEFMDLIKKSKNALKEA</sequence>
<dbReference type="PROSITE" id="PS50222">
    <property type="entry name" value="EF_HAND_2"/>
    <property type="match status" value="3"/>
</dbReference>
<dbReference type="OrthoDB" id="26525at2759"/>
<name>A0A6P4ZQQ2_BRABE</name>
<dbReference type="Pfam" id="PF13499">
    <property type="entry name" value="EF-hand_7"/>
    <property type="match status" value="1"/>
</dbReference>
<evidence type="ECO:0000256" key="2">
    <source>
        <dbReference type="ARBA" id="ARBA00022837"/>
    </source>
</evidence>
<protein>
    <submittedName>
        <fullName evidence="6">Calcium vector protein isoform X5</fullName>
    </submittedName>
</protein>
<keyword evidence="5" id="KW-1185">Reference proteome</keyword>
<feature type="region of interest" description="Disordered" evidence="3">
    <location>
        <begin position="1"/>
        <end position="31"/>
    </location>
</feature>
<feature type="domain" description="EF-hand" evidence="4">
    <location>
        <begin position="32"/>
        <end position="67"/>
    </location>
</feature>
<dbReference type="SMART" id="SM00054">
    <property type="entry name" value="EFh"/>
    <property type="match status" value="2"/>
</dbReference>
<dbReference type="InterPro" id="IPR002048">
    <property type="entry name" value="EF_hand_dom"/>
</dbReference>
<dbReference type="SUPFAM" id="SSF47473">
    <property type="entry name" value="EF-hand"/>
    <property type="match status" value="1"/>
</dbReference>
<dbReference type="RefSeq" id="XP_019636394.1">
    <property type="nucleotide sequence ID" value="XM_019780835.1"/>
</dbReference>
<feature type="domain" description="EF-hand" evidence="4">
    <location>
        <begin position="143"/>
        <end position="178"/>
    </location>
</feature>
<dbReference type="Proteomes" id="UP000515135">
    <property type="component" value="Unplaced"/>
</dbReference>
<accession>A0A6P4ZQQ2</accession>
<dbReference type="AlphaFoldDB" id="A0A6P4ZQQ2"/>
<organism evidence="5 6">
    <name type="scientific">Branchiostoma belcheri</name>
    <name type="common">Amphioxus</name>
    <dbReference type="NCBI Taxonomy" id="7741"/>
    <lineage>
        <taxon>Eukaryota</taxon>
        <taxon>Metazoa</taxon>
        <taxon>Chordata</taxon>
        <taxon>Cephalochordata</taxon>
        <taxon>Leptocardii</taxon>
        <taxon>Amphioxiformes</taxon>
        <taxon>Branchiostomatidae</taxon>
        <taxon>Branchiostoma</taxon>
    </lineage>
</organism>
<keyword evidence="2" id="KW-0106">Calcium</keyword>
<dbReference type="FunFam" id="1.10.238.10:FF:000003">
    <property type="entry name" value="Calmodulin A"/>
    <property type="match status" value="1"/>
</dbReference>
<evidence type="ECO:0000256" key="1">
    <source>
        <dbReference type="ARBA" id="ARBA00022737"/>
    </source>
</evidence>
<keyword evidence="1" id="KW-0677">Repeat</keyword>
<feature type="compositionally biased region" description="Low complexity" evidence="3">
    <location>
        <begin position="1"/>
        <end position="24"/>
    </location>
</feature>
<gene>
    <name evidence="6" type="primary">LOC109478993</name>
</gene>
<evidence type="ECO:0000313" key="6">
    <source>
        <dbReference type="RefSeq" id="XP_019636394.1"/>
    </source>
</evidence>
<dbReference type="GO" id="GO:0005509">
    <property type="term" value="F:calcium ion binding"/>
    <property type="evidence" value="ECO:0007669"/>
    <property type="project" value="InterPro"/>
</dbReference>
<dbReference type="CDD" id="cd00051">
    <property type="entry name" value="EFh"/>
    <property type="match status" value="1"/>
</dbReference>
<dbReference type="PANTHER" id="PTHR23048:SF0">
    <property type="entry name" value="CALMODULIN LIKE 3"/>
    <property type="match status" value="1"/>
</dbReference>
<dbReference type="InterPro" id="IPR011992">
    <property type="entry name" value="EF-hand-dom_pair"/>
</dbReference>
<dbReference type="GeneID" id="109478993"/>
<proteinExistence type="predicted"/>
<evidence type="ECO:0000256" key="3">
    <source>
        <dbReference type="SAM" id="MobiDB-lite"/>
    </source>
</evidence>
<dbReference type="InterPro" id="IPR018247">
    <property type="entry name" value="EF_Hand_1_Ca_BS"/>
</dbReference>
<evidence type="ECO:0000259" key="4">
    <source>
        <dbReference type="PROSITE" id="PS50222"/>
    </source>
</evidence>
<dbReference type="InterPro" id="IPR050230">
    <property type="entry name" value="CALM/Myosin/TropC-like"/>
</dbReference>
<reference evidence="6" key="1">
    <citation type="submission" date="2025-08" db="UniProtKB">
        <authorList>
            <consortium name="RefSeq"/>
        </authorList>
    </citation>
    <scope>IDENTIFICATION</scope>
    <source>
        <tissue evidence="6">Gonad</tissue>
    </source>
</reference>
<dbReference type="PROSITE" id="PS00018">
    <property type="entry name" value="EF_HAND_1"/>
    <property type="match status" value="2"/>
</dbReference>
<dbReference type="GO" id="GO:0016460">
    <property type="term" value="C:myosin II complex"/>
    <property type="evidence" value="ECO:0007669"/>
    <property type="project" value="TreeGrafter"/>
</dbReference>
<dbReference type="Gene3D" id="1.10.238.10">
    <property type="entry name" value="EF-hand"/>
    <property type="match status" value="2"/>
</dbReference>
<dbReference type="PRINTS" id="PR00450">
    <property type="entry name" value="RECOVERIN"/>
</dbReference>
<feature type="domain" description="EF-hand" evidence="4">
    <location>
        <begin position="106"/>
        <end position="141"/>
    </location>
</feature>
<evidence type="ECO:0000313" key="5">
    <source>
        <dbReference type="Proteomes" id="UP000515135"/>
    </source>
</evidence>